<dbReference type="Proteomes" id="UP001181693">
    <property type="component" value="Unassembled WGS sequence"/>
</dbReference>
<protein>
    <recommendedName>
        <fullName evidence="3">Secreted protein</fullName>
    </recommendedName>
</protein>
<dbReference type="AlphaFoldDB" id="A0AAV3AKX6"/>
<name>A0AAV3AKX6_PYXAD</name>
<reference evidence="1" key="1">
    <citation type="thesis" date="2020" institute="ProQuest LLC" country="789 East Eisenhower Parkway, Ann Arbor, MI, USA">
        <title>Comparative Genomics and Chromosome Evolution.</title>
        <authorList>
            <person name="Mudd A.B."/>
        </authorList>
    </citation>
    <scope>NUCLEOTIDE SEQUENCE</scope>
    <source>
        <strain evidence="1">1538</strain>
        <tissue evidence="1">Blood</tissue>
    </source>
</reference>
<organism evidence="1 2">
    <name type="scientific">Pyxicephalus adspersus</name>
    <name type="common">African bullfrog</name>
    <dbReference type="NCBI Taxonomy" id="30357"/>
    <lineage>
        <taxon>Eukaryota</taxon>
        <taxon>Metazoa</taxon>
        <taxon>Chordata</taxon>
        <taxon>Craniata</taxon>
        <taxon>Vertebrata</taxon>
        <taxon>Euteleostomi</taxon>
        <taxon>Amphibia</taxon>
        <taxon>Batrachia</taxon>
        <taxon>Anura</taxon>
        <taxon>Neobatrachia</taxon>
        <taxon>Ranoidea</taxon>
        <taxon>Pyxicephalidae</taxon>
        <taxon>Pyxicephalinae</taxon>
        <taxon>Pyxicephalus</taxon>
    </lineage>
</organism>
<proteinExistence type="predicted"/>
<dbReference type="EMBL" id="DYDO01000004">
    <property type="protein sequence ID" value="DBA27159.1"/>
    <property type="molecule type" value="Genomic_DNA"/>
</dbReference>
<keyword evidence="2" id="KW-1185">Reference proteome</keyword>
<evidence type="ECO:0000313" key="1">
    <source>
        <dbReference type="EMBL" id="DBA27159.1"/>
    </source>
</evidence>
<accession>A0AAV3AKX6</accession>
<evidence type="ECO:0000313" key="2">
    <source>
        <dbReference type="Proteomes" id="UP001181693"/>
    </source>
</evidence>
<sequence length="82" mass="9222">MSLSGSCGVWSLYGAILLTASSMGHHNLQITSYRFGYIRQDIIEKELKKRYLKCDLLSSSCNFLHSSTKIRGGRASSSKRYI</sequence>
<gene>
    <name evidence="1" type="ORF">GDO54_011331</name>
</gene>
<evidence type="ECO:0008006" key="3">
    <source>
        <dbReference type="Google" id="ProtNLM"/>
    </source>
</evidence>
<comment type="caution">
    <text evidence="1">The sequence shown here is derived from an EMBL/GenBank/DDBJ whole genome shotgun (WGS) entry which is preliminary data.</text>
</comment>